<keyword evidence="2 3" id="KW-0040">ANK repeat</keyword>
<organism evidence="4 5">
    <name type="scientific">Zymoseptoria tritici ST99CH_1A5</name>
    <dbReference type="NCBI Taxonomy" id="1276529"/>
    <lineage>
        <taxon>Eukaryota</taxon>
        <taxon>Fungi</taxon>
        <taxon>Dikarya</taxon>
        <taxon>Ascomycota</taxon>
        <taxon>Pezizomycotina</taxon>
        <taxon>Dothideomycetes</taxon>
        <taxon>Dothideomycetidae</taxon>
        <taxon>Mycosphaerellales</taxon>
        <taxon>Mycosphaerellaceae</taxon>
        <taxon>Zymoseptoria</taxon>
    </lineage>
</organism>
<evidence type="ECO:0000256" key="3">
    <source>
        <dbReference type="PROSITE-ProRule" id="PRU00023"/>
    </source>
</evidence>
<gene>
    <name evidence="4" type="ORF">ZT1A5_G5341</name>
</gene>
<dbReference type="PROSITE" id="PS50088">
    <property type="entry name" value="ANK_REPEAT"/>
    <property type="match status" value="1"/>
</dbReference>
<feature type="repeat" description="ANK" evidence="3">
    <location>
        <begin position="338"/>
        <end position="360"/>
    </location>
</feature>
<evidence type="ECO:0000256" key="1">
    <source>
        <dbReference type="ARBA" id="ARBA00022737"/>
    </source>
</evidence>
<dbReference type="Gene3D" id="1.25.40.20">
    <property type="entry name" value="Ankyrin repeat-containing domain"/>
    <property type="match status" value="1"/>
</dbReference>
<dbReference type="PROSITE" id="PS50297">
    <property type="entry name" value="ANK_REP_REGION"/>
    <property type="match status" value="1"/>
</dbReference>
<dbReference type="PANTHER" id="PTHR24173:SF74">
    <property type="entry name" value="ANKYRIN REPEAT DOMAIN-CONTAINING PROTEIN 16"/>
    <property type="match status" value="1"/>
</dbReference>
<dbReference type="PANTHER" id="PTHR24173">
    <property type="entry name" value="ANKYRIN REPEAT CONTAINING"/>
    <property type="match status" value="1"/>
</dbReference>
<evidence type="ECO:0000256" key="2">
    <source>
        <dbReference type="ARBA" id="ARBA00023043"/>
    </source>
</evidence>
<evidence type="ECO:0000313" key="4">
    <source>
        <dbReference type="EMBL" id="SMY23900.1"/>
    </source>
</evidence>
<dbReference type="Proteomes" id="UP000215453">
    <property type="component" value="Chromosome 4"/>
</dbReference>
<keyword evidence="1" id="KW-0677">Repeat</keyword>
<dbReference type="AlphaFoldDB" id="A0A1Y6LKH4"/>
<reference evidence="4 5" key="1">
    <citation type="submission" date="2016-10" db="EMBL/GenBank/DDBJ databases">
        <authorList>
            <person name="Varghese N."/>
        </authorList>
    </citation>
    <scope>NUCLEOTIDE SEQUENCE [LARGE SCALE GENOMIC DNA]</scope>
</reference>
<dbReference type="InterPro" id="IPR002110">
    <property type="entry name" value="Ankyrin_rpt"/>
</dbReference>
<name>A0A1Y6LKH4_ZYMTR</name>
<evidence type="ECO:0000313" key="5">
    <source>
        <dbReference type="Proteomes" id="UP000215453"/>
    </source>
</evidence>
<dbReference type="SMART" id="SM00248">
    <property type="entry name" value="ANK"/>
    <property type="match status" value="3"/>
</dbReference>
<proteinExistence type="predicted"/>
<dbReference type="InterPro" id="IPR036770">
    <property type="entry name" value="Ankyrin_rpt-contain_sf"/>
</dbReference>
<dbReference type="Pfam" id="PF12796">
    <property type="entry name" value="Ank_2"/>
    <property type="match status" value="1"/>
</dbReference>
<accession>A0A1Y6LKH4</accession>
<protein>
    <submittedName>
        <fullName evidence="4">Uncharacterized protein</fullName>
    </submittedName>
</protein>
<sequence length="360" mass="40472">MATLSYCLPEIFDIIVEHLVIAIGIQKAVLLRTVSRAFDAAIMHAICTRQVIDAEAGDSLMLYRMDRNFRVGILLQKSRLATATSQSYLQAIARVNRAMDRLVDDMDPEQAQIRHEAVAKSILFADTYRPITDENELQNLLCAAALTGSIPLVKKVQLLALPTSADTIFNRRTPYFPIALTLAAGEGHFDLVNYLLDQGARQDTEAMYWRVEDIPDLSYWNSAFDFEHLEALETRRFSALRAAVLYGHTDIVHLLLQPEHRLPTKEVEYLRAIMSAVQAGSLDFILLLFEAIGKQQSDFEGLGNYMMWQAIRGDQAEVVQMLLVNGVDLHYNPNHTWWGYGALHLAASLGRAKLVGLLLE</sequence>
<dbReference type="SUPFAM" id="SSF48403">
    <property type="entry name" value="Ankyrin repeat"/>
    <property type="match status" value="1"/>
</dbReference>
<dbReference type="EMBL" id="LT882679">
    <property type="protein sequence ID" value="SMY23900.1"/>
    <property type="molecule type" value="Genomic_DNA"/>
</dbReference>